<dbReference type="Pfam" id="PF20256">
    <property type="entry name" value="MoCoBD_2"/>
    <property type="match status" value="1"/>
</dbReference>
<keyword evidence="3" id="KW-1185">Reference proteome</keyword>
<dbReference type="Gene3D" id="3.30.365.10">
    <property type="entry name" value="Aldehyde oxidase/xanthine dehydrogenase, molybdopterin binding domain"/>
    <property type="match status" value="4"/>
</dbReference>
<dbReference type="InterPro" id="IPR000674">
    <property type="entry name" value="Ald_Oxase/Xan_DH_a/b"/>
</dbReference>
<dbReference type="AlphaFoldDB" id="A0A1I4FEE7"/>
<feature type="domain" description="Aldehyde oxidase/xanthine dehydrogenase a/b hammerhead" evidence="1">
    <location>
        <begin position="38"/>
        <end position="143"/>
    </location>
</feature>
<organism evidence="2 3">
    <name type="scientific">Loktanella salsilacus</name>
    <dbReference type="NCBI Taxonomy" id="195913"/>
    <lineage>
        <taxon>Bacteria</taxon>
        <taxon>Pseudomonadati</taxon>
        <taxon>Pseudomonadota</taxon>
        <taxon>Alphaproteobacteria</taxon>
        <taxon>Rhodobacterales</taxon>
        <taxon>Roseobacteraceae</taxon>
        <taxon>Loktanella</taxon>
    </lineage>
</organism>
<dbReference type="SMART" id="SM01008">
    <property type="entry name" value="Ald_Xan_dh_C"/>
    <property type="match status" value="1"/>
</dbReference>
<dbReference type="Pfam" id="PF02738">
    <property type="entry name" value="MoCoBD_1"/>
    <property type="match status" value="1"/>
</dbReference>
<dbReference type="InterPro" id="IPR046867">
    <property type="entry name" value="AldOxase/xan_DH_MoCoBD2"/>
</dbReference>
<protein>
    <submittedName>
        <fullName evidence="2">Xanthine dehydrogenase, molybdenum binding subunit apoprotein</fullName>
    </submittedName>
</protein>
<dbReference type="EMBL" id="FOTF01000009">
    <property type="protein sequence ID" value="SFL16355.1"/>
    <property type="molecule type" value="Genomic_DNA"/>
</dbReference>
<name>A0A1I4FEE7_9RHOB</name>
<dbReference type="GO" id="GO:0005506">
    <property type="term" value="F:iron ion binding"/>
    <property type="evidence" value="ECO:0007669"/>
    <property type="project" value="InterPro"/>
</dbReference>
<evidence type="ECO:0000313" key="2">
    <source>
        <dbReference type="EMBL" id="SFL16355.1"/>
    </source>
</evidence>
<dbReference type="PANTHER" id="PTHR11908">
    <property type="entry name" value="XANTHINE DEHYDROGENASE"/>
    <property type="match status" value="1"/>
</dbReference>
<dbReference type="PANTHER" id="PTHR11908:SF123">
    <property type="entry name" value="ALDEHYDE OXIDOREDUCTASE MOLYBDENUM-BINDING SUBUNIT PAOC"/>
    <property type="match status" value="1"/>
</dbReference>
<sequence>MNAHLKMDKPDDRNRLDDMAQGLLGTAMDRPEGPLKVTGTATYAHEAHQPGMLHGVLVRATIARGTLDGVEAAAVEKMPGVRKVMWGDKFLRNPAQGTANKAPVQGSSEIYYIGQPVALVVADSFEAARHGAQSLELRMTAGTAVPDAKADGVAVERPEKKQSSMGDLKAAMQDAAFTVDQRYTTPGHNSAPMEPHSAIAWWDGDQLTLHASNQMLKYNVNEVADSLGIDPENVHLLAPYVGGGFGSKLGISPDAVAAALAAKELGVPVSVMLTRQQVFENVMRRSETAQDFQLAADKDGVLRGIGHTARVSQLPDESFAEPVTQATPFLYKGENRETHMEIVRVNQTCAGSVRAPGEAVGLTALEIAMDELAVATGIDPVELRKRNIPDRSPGEDKPFSSHKLAEALDDGAAIFGWADRKKGATDGEWLIGYGMSSAARVNMIGESHARVTLNPDGTLLIETDMTDIGTGTYAILTQIAGEMLGVPQDRIETRLGDSKLPKSAGSGGSWGASSAGSSVYMACEKLRQTIAAKLNCDEGDLTLKDGTATFANKQTPLTDLVGDAPMVVEGAIEPGKTQKDFRQATFGSFFCEVGVNSVTGEVRLRRMHGSFAAGRILNAKTARSQCLGGMTFGIGMALTEELIQDTRDGHLVNHDLAEYHIPVNADVPQLSVNFIAERDPYANPMQAKGIGELGICGAGAAIINAIYDATGVRVRDLPATMDKILPGLPDV</sequence>
<evidence type="ECO:0000259" key="1">
    <source>
        <dbReference type="SMART" id="SM01008"/>
    </source>
</evidence>
<dbReference type="InterPro" id="IPR037165">
    <property type="entry name" value="AldOxase/xan_DH_Mopterin-bd_sf"/>
</dbReference>
<accession>A0A1I4FEE7</accession>
<reference evidence="2 3" key="1">
    <citation type="submission" date="2016-10" db="EMBL/GenBank/DDBJ databases">
        <authorList>
            <person name="de Groot N.N."/>
        </authorList>
    </citation>
    <scope>NUCLEOTIDE SEQUENCE [LARGE SCALE GENOMIC DNA]</scope>
    <source>
        <strain evidence="2 3">DSM 16199</strain>
    </source>
</reference>
<proteinExistence type="predicted"/>
<dbReference type="InterPro" id="IPR008274">
    <property type="entry name" value="AldOxase/xan_DH_MoCoBD1"/>
</dbReference>
<dbReference type="InterPro" id="IPR016208">
    <property type="entry name" value="Ald_Oxase/xanthine_DH-like"/>
</dbReference>
<dbReference type="Proteomes" id="UP000199550">
    <property type="component" value="Unassembled WGS sequence"/>
</dbReference>
<dbReference type="OrthoDB" id="8428274at2"/>
<evidence type="ECO:0000313" key="3">
    <source>
        <dbReference type="Proteomes" id="UP000199550"/>
    </source>
</evidence>
<dbReference type="GO" id="GO:0016491">
    <property type="term" value="F:oxidoreductase activity"/>
    <property type="evidence" value="ECO:0007669"/>
    <property type="project" value="InterPro"/>
</dbReference>
<gene>
    <name evidence="2" type="ORF">SAMN04488004_10944</name>
</gene>
<dbReference type="Gene3D" id="3.90.1170.50">
    <property type="entry name" value="Aldehyde oxidase/xanthine dehydrogenase, a/b hammerhead"/>
    <property type="match status" value="1"/>
</dbReference>
<dbReference type="Pfam" id="PF01315">
    <property type="entry name" value="Ald_Xan_dh_C"/>
    <property type="match status" value="1"/>
</dbReference>
<dbReference type="SUPFAM" id="SSF54665">
    <property type="entry name" value="CO dehydrogenase molybdoprotein N-domain-like"/>
    <property type="match status" value="1"/>
</dbReference>
<dbReference type="STRING" id="195913.SAMN04488004_10944"/>
<dbReference type="RefSeq" id="WP_090188935.1">
    <property type="nucleotide sequence ID" value="NZ_FOTF01000009.1"/>
</dbReference>
<dbReference type="SUPFAM" id="SSF56003">
    <property type="entry name" value="Molybdenum cofactor-binding domain"/>
    <property type="match status" value="1"/>
</dbReference>
<dbReference type="InterPro" id="IPR036856">
    <property type="entry name" value="Ald_Oxase/Xan_DH_a/b_sf"/>
</dbReference>